<evidence type="ECO:0000313" key="2">
    <source>
        <dbReference type="Proteomes" id="UP000005446"/>
    </source>
</evidence>
<dbReference type="InterPro" id="IPR038816">
    <property type="entry name" value="Stationary_phase_5"/>
</dbReference>
<reference evidence="1 2" key="1">
    <citation type="journal article" date="2012" name="Eukaryot. Cell">
        <title>Genome sequence of the fungus Glarea lozoyensis: the first genome sequence of a species from the Helotiaceae family.</title>
        <authorList>
            <person name="Youssar L."/>
            <person name="Gruening B.A."/>
            <person name="Erxleben A."/>
            <person name="Guenther S."/>
            <person name="Huettel W."/>
        </authorList>
    </citation>
    <scope>NUCLEOTIDE SEQUENCE [LARGE SCALE GENOMIC DNA]</scope>
    <source>
        <strain evidence="2">ATCC 74030 / MF5533</strain>
    </source>
</reference>
<dbReference type="InParanoid" id="H0EM60"/>
<dbReference type="AlphaFoldDB" id="H0EM60"/>
<dbReference type="EMBL" id="AGUE01000083">
    <property type="protein sequence ID" value="EHL00404.1"/>
    <property type="molecule type" value="Genomic_DNA"/>
</dbReference>
<evidence type="ECO:0000313" key="1">
    <source>
        <dbReference type="EMBL" id="EHL00404.1"/>
    </source>
</evidence>
<accession>H0EM60</accession>
<keyword evidence="2" id="KW-1185">Reference proteome</keyword>
<dbReference type="GO" id="GO:0070628">
    <property type="term" value="F:proteasome binding"/>
    <property type="evidence" value="ECO:0007669"/>
    <property type="project" value="InterPro"/>
</dbReference>
<proteinExistence type="predicted"/>
<organism evidence="1 2">
    <name type="scientific">Glarea lozoyensis (strain ATCC 74030 / MF5533)</name>
    <dbReference type="NCBI Taxonomy" id="1104152"/>
    <lineage>
        <taxon>Eukaryota</taxon>
        <taxon>Fungi</taxon>
        <taxon>Dikarya</taxon>
        <taxon>Ascomycota</taxon>
        <taxon>Pezizomycotina</taxon>
        <taxon>Leotiomycetes</taxon>
        <taxon>Helotiales</taxon>
        <taxon>Helotiaceae</taxon>
        <taxon>Glarea</taxon>
    </lineage>
</organism>
<dbReference type="HOGENOM" id="CLU_097216_0_0_1"/>
<dbReference type="GO" id="GO:0043248">
    <property type="term" value="P:proteasome assembly"/>
    <property type="evidence" value="ECO:0007669"/>
    <property type="project" value="TreeGrafter"/>
</dbReference>
<name>H0EM60_GLAL7</name>
<dbReference type="PANTHER" id="PTHR42342">
    <property type="entry name" value="STATIONARY PHASE PROTEIN 5"/>
    <property type="match status" value="1"/>
</dbReference>
<gene>
    <name evidence="1" type="ORF">M7I_3688</name>
</gene>
<dbReference type="Proteomes" id="UP000005446">
    <property type="component" value="Unassembled WGS sequence"/>
</dbReference>
<sequence>MNDLKRLATLGDLAVTLEPNNILRVRFPGCDAETIEDLCDEAGVQRGIIHEDKDFDDSVGGNVALMFPFASTSEHTLSSPGGSLRSQTGLDFEDVDEIIEENPWLEGYESMDGSSDGESVYFSKPSEIQTSSSNYEGLEGIYRVWSGKYLALISARATNHGLI</sequence>
<dbReference type="OrthoDB" id="5415241at2759"/>
<dbReference type="PANTHER" id="PTHR42342:SF1">
    <property type="entry name" value="STATIONARY PHASE PROTEIN 5"/>
    <property type="match status" value="1"/>
</dbReference>
<comment type="caution">
    <text evidence="1">The sequence shown here is derived from an EMBL/GenBank/DDBJ whole genome shotgun (WGS) entry which is preliminary data.</text>
</comment>
<protein>
    <submittedName>
        <fullName evidence="1">Uncharacterized protein</fullName>
    </submittedName>
</protein>